<organism evidence="1 2">
    <name type="scientific">Blautia aquisgranensis</name>
    <dbReference type="NCBI Taxonomy" id="3133153"/>
    <lineage>
        <taxon>Bacteria</taxon>
        <taxon>Bacillati</taxon>
        <taxon>Bacillota</taxon>
        <taxon>Clostridia</taxon>
        <taxon>Lachnospirales</taxon>
        <taxon>Lachnospiraceae</taxon>
        <taxon>Blautia</taxon>
    </lineage>
</organism>
<dbReference type="RefSeq" id="WP_349057621.1">
    <property type="nucleotide sequence ID" value="NZ_JBBMEJ010000031.1"/>
</dbReference>
<accession>A0ABV1BMD2</accession>
<sequence>MEVDYLKDAESKNVLSDGTAEEIYNCYIDVDNGERKDVYQTYYTGRSGVAWRMEVQKNLAPGSGDKLEFYLIPQKTGLKSVTVKLNLKGYTLKDEKAELISDNKILSMGIFFYSDTIMMNMDIMTGWVRSQPLR</sequence>
<proteinExistence type="predicted"/>
<evidence type="ECO:0000313" key="2">
    <source>
        <dbReference type="Proteomes" id="UP001473063"/>
    </source>
</evidence>
<dbReference type="Proteomes" id="UP001473063">
    <property type="component" value="Unassembled WGS sequence"/>
</dbReference>
<comment type="caution">
    <text evidence="1">The sequence shown here is derived from an EMBL/GenBank/DDBJ whole genome shotgun (WGS) entry which is preliminary data.</text>
</comment>
<keyword evidence="2" id="KW-1185">Reference proteome</keyword>
<dbReference type="EMBL" id="JBBMEJ010000031">
    <property type="protein sequence ID" value="MEQ2372398.1"/>
    <property type="molecule type" value="Genomic_DNA"/>
</dbReference>
<evidence type="ECO:0000313" key="1">
    <source>
        <dbReference type="EMBL" id="MEQ2372398.1"/>
    </source>
</evidence>
<reference evidence="1 2" key="1">
    <citation type="submission" date="2024-03" db="EMBL/GenBank/DDBJ databases">
        <title>Human intestinal bacterial collection.</title>
        <authorList>
            <person name="Pauvert C."/>
            <person name="Hitch T.C.A."/>
            <person name="Clavel T."/>
        </authorList>
    </citation>
    <scope>NUCLEOTIDE SEQUENCE [LARGE SCALE GENOMIC DNA]</scope>
    <source>
        <strain evidence="1 2">CLA-JM-H16</strain>
    </source>
</reference>
<name>A0ABV1BMD2_9FIRM</name>
<gene>
    <name evidence="1" type="ORF">WMO28_15980</name>
</gene>
<protein>
    <submittedName>
        <fullName evidence="1">Uncharacterized protein</fullName>
    </submittedName>
</protein>